<dbReference type="InterPro" id="IPR002213">
    <property type="entry name" value="UDP_glucos_trans"/>
</dbReference>
<dbReference type="AlphaFoldDB" id="A0A2Z6NXK3"/>
<accession>A0A2Z6NXK3</accession>
<dbReference type="PANTHER" id="PTHR48047:SF45">
    <property type="entry name" value="SCOPOLETIN GLUCOSYLTRANSFERASE-LIKE"/>
    <property type="match status" value="1"/>
</dbReference>
<evidence type="ECO:0000256" key="1">
    <source>
        <dbReference type="ARBA" id="ARBA00009995"/>
    </source>
</evidence>
<proteinExistence type="inferred from homology"/>
<protein>
    <submittedName>
        <fullName evidence="4">Uncharacterized protein</fullName>
    </submittedName>
</protein>
<dbReference type="OrthoDB" id="5835829at2759"/>
<keyword evidence="3" id="KW-0808">Transferase</keyword>
<keyword evidence="2" id="KW-0328">Glycosyltransferase</keyword>
<evidence type="ECO:0000313" key="5">
    <source>
        <dbReference type="Proteomes" id="UP000242715"/>
    </source>
</evidence>
<dbReference type="SUPFAM" id="SSF53756">
    <property type="entry name" value="UDP-Glycosyltransferase/glycogen phosphorylase"/>
    <property type="match status" value="1"/>
</dbReference>
<dbReference type="FunFam" id="3.40.50.2000:FF:000302">
    <property type="entry name" value="Glycosyltransferase"/>
    <property type="match status" value="1"/>
</dbReference>
<reference evidence="5" key="1">
    <citation type="journal article" date="2017" name="Front. Plant Sci.">
        <title>Climate Clever Clovers: New Paradigm to Reduce the Environmental Footprint of Ruminants by Breeding Low Methanogenic Forages Utilizing Haplotype Variation.</title>
        <authorList>
            <person name="Kaur P."/>
            <person name="Appels R."/>
            <person name="Bayer P.E."/>
            <person name="Keeble-Gagnere G."/>
            <person name="Wang J."/>
            <person name="Hirakawa H."/>
            <person name="Shirasawa K."/>
            <person name="Vercoe P."/>
            <person name="Stefanova K."/>
            <person name="Durmic Z."/>
            <person name="Nichols P."/>
            <person name="Revell C."/>
            <person name="Isobe S.N."/>
            <person name="Edwards D."/>
            <person name="Erskine W."/>
        </authorList>
    </citation>
    <scope>NUCLEOTIDE SEQUENCE [LARGE SCALE GENOMIC DNA]</scope>
    <source>
        <strain evidence="5">cv. Daliak</strain>
    </source>
</reference>
<evidence type="ECO:0000256" key="2">
    <source>
        <dbReference type="ARBA" id="ARBA00022676"/>
    </source>
</evidence>
<evidence type="ECO:0000256" key="3">
    <source>
        <dbReference type="ARBA" id="ARBA00022679"/>
    </source>
</evidence>
<dbReference type="PANTHER" id="PTHR48047">
    <property type="entry name" value="GLYCOSYLTRANSFERASE"/>
    <property type="match status" value="1"/>
</dbReference>
<organism evidence="4 5">
    <name type="scientific">Trifolium subterraneum</name>
    <name type="common">Subterranean clover</name>
    <dbReference type="NCBI Taxonomy" id="3900"/>
    <lineage>
        <taxon>Eukaryota</taxon>
        <taxon>Viridiplantae</taxon>
        <taxon>Streptophyta</taxon>
        <taxon>Embryophyta</taxon>
        <taxon>Tracheophyta</taxon>
        <taxon>Spermatophyta</taxon>
        <taxon>Magnoliopsida</taxon>
        <taxon>eudicotyledons</taxon>
        <taxon>Gunneridae</taxon>
        <taxon>Pentapetalae</taxon>
        <taxon>rosids</taxon>
        <taxon>fabids</taxon>
        <taxon>Fabales</taxon>
        <taxon>Fabaceae</taxon>
        <taxon>Papilionoideae</taxon>
        <taxon>50 kb inversion clade</taxon>
        <taxon>NPAAA clade</taxon>
        <taxon>Hologalegina</taxon>
        <taxon>IRL clade</taxon>
        <taxon>Trifolieae</taxon>
        <taxon>Trifolium</taxon>
    </lineage>
</organism>
<name>A0A2Z6NXK3_TRISU</name>
<keyword evidence="5" id="KW-1185">Reference proteome</keyword>
<evidence type="ECO:0000313" key="4">
    <source>
        <dbReference type="EMBL" id="GAU41620.1"/>
    </source>
</evidence>
<comment type="similarity">
    <text evidence="1">Belongs to the UDP-glycosyltransferase family.</text>
</comment>
<sequence>MELKGVEVERPLKLHFIPFLAPGHMIPLCDIASLFALRAQQVTIITTPSNAKFLNKSLSSADPFFLRIHTVDFPSQQVGLPNGIESMSNTPDLASSRQLYRGAMLLHKQIQDFMEADPPDCIIADFMYPWVNDLATNLQVPNLAFNGFSLFTVSLMETLRTNPSLYSLTDSGSFVVPNFPHRITLCSRPPKSYTGFIESLLEKEVKSNGLIVNNFAELDGEECIEHYEKTTGHKAWHLGPASLIRKTVQEKAERGQESAVSVHECLSWLNSKRENTVLYICFGSICRYQEKQLYEIACAIEASGYEFIWVVPEKIGKENESDEEKEKWLPKGFEEKNIGKKGLIDSGTERCSFPRVGGISRTG</sequence>
<dbReference type="Gene3D" id="3.40.50.2000">
    <property type="entry name" value="Glycogen Phosphorylase B"/>
    <property type="match status" value="2"/>
</dbReference>
<dbReference type="EMBL" id="DF973871">
    <property type="protein sequence ID" value="GAU41620.1"/>
    <property type="molecule type" value="Genomic_DNA"/>
</dbReference>
<dbReference type="Proteomes" id="UP000242715">
    <property type="component" value="Unassembled WGS sequence"/>
</dbReference>
<dbReference type="GO" id="GO:0035251">
    <property type="term" value="F:UDP-glucosyltransferase activity"/>
    <property type="evidence" value="ECO:0007669"/>
    <property type="project" value="TreeGrafter"/>
</dbReference>
<dbReference type="CDD" id="cd03784">
    <property type="entry name" value="GT1_Gtf-like"/>
    <property type="match status" value="1"/>
</dbReference>
<gene>
    <name evidence="4" type="ORF">TSUD_196900</name>
</gene>